<evidence type="ECO:0000313" key="2">
    <source>
        <dbReference type="EMBL" id="UOR12562.1"/>
    </source>
</evidence>
<feature type="transmembrane region" description="Helical" evidence="1">
    <location>
        <begin position="85"/>
        <end position="106"/>
    </location>
</feature>
<protein>
    <submittedName>
        <fullName evidence="2">Uncharacterized protein</fullName>
    </submittedName>
</protein>
<dbReference type="EMBL" id="CP095075">
    <property type="protein sequence ID" value="UOR12562.1"/>
    <property type="molecule type" value="Genomic_DNA"/>
</dbReference>
<feature type="transmembrane region" description="Helical" evidence="1">
    <location>
        <begin position="115"/>
        <end position="134"/>
    </location>
</feature>
<sequence>MEISRGVTSEKWSSILKELETEKFLLKLQNYLTMTQNAKINLPLFKDIQFMDKELGKLTSEEKRLLKIKVNSLITYLDDVNNIHFPSPFIIGVFTAVISLVLGVMIKDPSAFPEWTIFVIIICFVLFIPGISWFNLVQSGNDAEIKGILATIKDILEVQA</sequence>
<keyword evidence="3" id="KW-1185">Reference proteome</keyword>
<accession>A0ABY4HCI5</accession>
<organism evidence="2 3">
    <name type="scientific">Halobacillus amylolyticus</name>
    <dbReference type="NCBI Taxonomy" id="2932259"/>
    <lineage>
        <taxon>Bacteria</taxon>
        <taxon>Bacillati</taxon>
        <taxon>Bacillota</taxon>
        <taxon>Bacilli</taxon>
        <taxon>Bacillales</taxon>
        <taxon>Bacillaceae</taxon>
        <taxon>Halobacillus</taxon>
    </lineage>
</organism>
<gene>
    <name evidence="2" type="ORF">MUO15_03310</name>
</gene>
<name>A0ABY4HCI5_9BACI</name>
<keyword evidence="1" id="KW-0812">Transmembrane</keyword>
<keyword evidence="1" id="KW-1133">Transmembrane helix</keyword>
<keyword evidence="1" id="KW-0472">Membrane</keyword>
<proteinExistence type="predicted"/>
<evidence type="ECO:0000256" key="1">
    <source>
        <dbReference type="SAM" id="Phobius"/>
    </source>
</evidence>
<dbReference type="RefSeq" id="WP_245033387.1">
    <property type="nucleotide sequence ID" value="NZ_CP095075.1"/>
</dbReference>
<reference evidence="2" key="1">
    <citation type="submission" date="2022-04" db="EMBL/GenBank/DDBJ databases">
        <title>Halobacillus sp. isolated from saltern.</title>
        <authorList>
            <person name="Won M."/>
            <person name="Lee C.-M."/>
            <person name="Woen H.-Y."/>
            <person name="Kwon S.-W."/>
        </authorList>
    </citation>
    <scope>NUCLEOTIDE SEQUENCE</scope>
    <source>
        <strain evidence="2">SSHM10-5</strain>
    </source>
</reference>
<evidence type="ECO:0000313" key="3">
    <source>
        <dbReference type="Proteomes" id="UP000830326"/>
    </source>
</evidence>
<dbReference type="Proteomes" id="UP000830326">
    <property type="component" value="Chromosome"/>
</dbReference>